<gene>
    <name evidence="3" type="ORF">OLC1_LOCUS12049</name>
</gene>
<evidence type="ECO:0000259" key="2">
    <source>
        <dbReference type="Pfam" id="PF03732"/>
    </source>
</evidence>
<dbReference type="EMBL" id="OX459121">
    <property type="protein sequence ID" value="CAI9102751.1"/>
    <property type="molecule type" value="Genomic_DNA"/>
</dbReference>
<reference evidence="3" key="1">
    <citation type="submission" date="2023-03" db="EMBL/GenBank/DDBJ databases">
        <authorList>
            <person name="Julca I."/>
        </authorList>
    </citation>
    <scope>NUCLEOTIDE SEQUENCE</scope>
</reference>
<dbReference type="Proteomes" id="UP001161247">
    <property type="component" value="Chromosome 4"/>
</dbReference>
<protein>
    <submittedName>
        <fullName evidence="3">OLC1v1001070C1</fullName>
    </submittedName>
</protein>
<name>A0AAV1D5K7_OLDCO</name>
<proteinExistence type="predicted"/>
<accession>A0AAV1D5K7</accession>
<dbReference type="Pfam" id="PF03732">
    <property type="entry name" value="Retrotrans_gag"/>
    <property type="match status" value="1"/>
</dbReference>
<feature type="domain" description="Retrotransposon gag" evidence="2">
    <location>
        <begin position="41"/>
        <end position="138"/>
    </location>
</feature>
<evidence type="ECO:0000313" key="3">
    <source>
        <dbReference type="EMBL" id="CAI9102751.1"/>
    </source>
</evidence>
<organism evidence="3 4">
    <name type="scientific">Oldenlandia corymbosa var. corymbosa</name>
    <dbReference type="NCBI Taxonomy" id="529605"/>
    <lineage>
        <taxon>Eukaryota</taxon>
        <taxon>Viridiplantae</taxon>
        <taxon>Streptophyta</taxon>
        <taxon>Embryophyta</taxon>
        <taxon>Tracheophyta</taxon>
        <taxon>Spermatophyta</taxon>
        <taxon>Magnoliopsida</taxon>
        <taxon>eudicotyledons</taxon>
        <taxon>Gunneridae</taxon>
        <taxon>Pentapetalae</taxon>
        <taxon>asterids</taxon>
        <taxon>lamiids</taxon>
        <taxon>Gentianales</taxon>
        <taxon>Rubiaceae</taxon>
        <taxon>Rubioideae</taxon>
        <taxon>Spermacoceae</taxon>
        <taxon>Hedyotis-Oldenlandia complex</taxon>
        <taxon>Oldenlandia</taxon>
    </lineage>
</organism>
<evidence type="ECO:0000256" key="1">
    <source>
        <dbReference type="SAM" id="MobiDB-lite"/>
    </source>
</evidence>
<dbReference type="AlphaFoldDB" id="A0AAV1D5K7"/>
<feature type="region of interest" description="Disordered" evidence="1">
    <location>
        <begin position="552"/>
        <end position="637"/>
    </location>
</feature>
<sequence>MLQVSLPLFYGCHRDYDTWEKSIENLFVLLNKEKESEKIALAVGCFRSSALNWWKLVSNIYSHHWYRNLDDWLDLRNALRERYAGTNTFDEAKVRLLNCKQNGRSVQSYFEELEGVFLSSGVDENDYMLTDRFHYGLDKGCFRTGWETGDWLREWKDGWTSLRRIFLAAINATIYHISEERNRRLFTGAIRQGSELLNQIQDEGRITILGKQKGVWTDAERRKLEGYSIVYQFYQGDGHDYSSAFATDETFGTKPEAIAYAKDIANMYNMELSVFSHKDNNTILFCHKGGWYPGQQVDENMRARPNTKTQMTGCQFRVTVYKIYDRRPLSAEVKELIQEYSKVGTKAIHILRAIWTQFSDENITSKQVYNYRNQLRKEGFLILDDMASMDIVGKVLEVAEQHKYIIFTECDEETQREKLQESRQKIGRQHNKYPFYQLRCNVSHYCLDLLNNELERAQQLGDDVFWECNHYLKQTHLIPCTCILKRVMEDYEVLTPKYLHKFWNTLDIGQVAEKDSSDDVSAHRLLFRQLVEELDAAKDPIQREITRLMYNKLHPGQARSKQLRVGKRDKGRPKKGGISKRKQDKPNVWAYRDGNQDGTNTSDSNKAGTSKGTWTGLDGMNTSSSSRGHTSGSEAHVGDVMQTDFSKFRHKNKIQQILHNHVQSYLDVQPDSNFGFRVIASCMLRGQNNHVLCRQIVFDEVINNPGLYRNLYGWDKLAESLKRLRWIGISEVHWMSTEDFYPIAIYFNVVVYYFRTNGTFLAGMRDVDGTDVDSMNGCEWLLYQSWYSTAACPTSVDDTGIQ</sequence>
<feature type="compositionally biased region" description="Basic residues" evidence="1">
    <location>
        <begin position="561"/>
        <end position="583"/>
    </location>
</feature>
<keyword evidence="4" id="KW-1185">Reference proteome</keyword>
<feature type="compositionally biased region" description="Low complexity" evidence="1">
    <location>
        <begin position="622"/>
        <end position="633"/>
    </location>
</feature>
<evidence type="ECO:0000313" key="4">
    <source>
        <dbReference type="Proteomes" id="UP001161247"/>
    </source>
</evidence>
<dbReference type="InterPro" id="IPR005162">
    <property type="entry name" value="Retrotrans_gag_dom"/>
</dbReference>
<feature type="compositionally biased region" description="Polar residues" evidence="1">
    <location>
        <begin position="596"/>
        <end position="613"/>
    </location>
</feature>